<feature type="transmembrane region" description="Helical" evidence="1">
    <location>
        <begin position="6"/>
        <end position="30"/>
    </location>
</feature>
<keyword evidence="1" id="KW-0812">Transmembrane</keyword>
<keyword evidence="1" id="KW-0472">Membrane</keyword>
<dbReference type="AlphaFoldDB" id="A0A1Z4JSV1"/>
<dbReference type="GO" id="GO:0016998">
    <property type="term" value="P:cell wall macromolecule catabolic process"/>
    <property type="evidence" value="ECO:0007669"/>
    <property type="project" value="InterPro"/>
</dbReference>
<name>A0A1Z4JSV1_LEPBY</name>
<feature type="transmembrane region" description="Helical" evidence="1">
    <location>
        <begin position="42"/>
        <end position="66"/>
    </location>
</feature>
<dbReference type="Proteomes" id="UP000217895">
    <property type="component" value="Plasmid Plasmid2 dna"/>
</dbReference>
<accession>A0A1Z4JSV1</accession>
<dbReference type="SUPFAM" id="SSF53955">
    <property type="entry name" value="Lysozyme-like"/>
    <property type="match status" value="1"/>
</dbReference>
<dbReference type="GO" id="GO:0004568">
    <property type="term" value="F:chitinase activity"/>
    <property type="evidence" value="ECO:0007669"/>
    <property type="project" value="InterPro"/>
</dbReference>
<dbReference type="Gene3D" id="3.30.20.10">
    <property type="entry name" value="Endochitinase, domain 2"/>
    <property type="match status" value="1"/>
</dbReference>
<dbReference type="GO" id="GO:0006032">
    <property type="term" value="P:chitin catabolic process"/>
    <property type="evidence" value="ECO:0007669"/>
    <property type="project" value="InterPro"/>
</dbReference>
<sequence>MGRQPFFKHLLSGAIQALIFQTFKSFFIALLDTHEVMSLRSLYRLLVALLFIVSLVLIMLGSVSWMSRKSVQAFEASPSVSTLSYTMGTQTAKGPDWNHIQFRTLPAIQEPGWIKMPANSVKQLGYDPSRTWSAGQTPDQFVMLGDVQDAFHLEKFNLQQISQLSQNAIDTLNLNDFGMSQWQTPKSLVEAIPAIAELPLNQIKPLQDLWTKQGSGALGTNTLAQIVEHVPTFAATPLGKNLDLTRYSLNSIPNLTSTSLSQFKGWQRSFVEQVPGLNQVPFSQFPQAPASGVGIAAIADVVWSAAEHGDPKVTANSFVTGSALKTGATAPVACEAGKPCSYVELSDLTGQTGAMHGKRWASGATQRVKGGYGFLAKVNGGWEPTGRLVYGSAFKVVMTKANEAKGQADFGLYLRACMHGIVDLGCTPYFIGPVPWIPVQEKGLVIIAGKNAPAVKIPSEFQNQVSTIEGQYNAIANPGGAFDDCGGGTVSGEAVNRAIAAAPSSDRPYAQKVIPLVLADAKRYGVTDPAQVAYILATAQAEVNFNPRDEDDDYSRSGACGNYCGRGLVQLTHLENYDRAGKAIGVDLVNQPQLANRPDIASKVMVIGMREGWFTGVGLGSYIRGGSTNFSGARQIVNDGDRAGEIAQYAQRYYEAIRGTNISALAEKPGQSCAPKAKGATAQKIAQAASRSVGESTAAGPGGGNVACAWEVNRVLAKAGIPSIDGDSVPNMVAVLESGRGQRVNPAQAGPGDIVIAHDMQHVGICMNQGCNRVMSNSSSRKQFSWQSDRNFDGFYGGASEGIYRVK</sequence>
<keyword evidence="1" id="KW-1133">Transmembrane helix</keyword>
<dbReference type="InterPro" id="IPR000726">
    <property type="entry name" value="Glyco_hydro_19_cat"/>
</dbReference>
<evidence type="ECO:0000256" key="1">
    <source>
        <dbReference type="SAM" id="Phobius"/>
    </source>
</evidence>
<keyword evidence="3" id="KW-0614">Plasmid</keyword>
<keyword evidence="4" id="KW-1185">Reference proteome</keyword>
<gene>
    <name evidence="3" type="ORF">NIES2135_67320</name>
</gene>
<dbReference type="InterPro" id="IPR023346">
    <property type="entry name" value="Lysozyme-like_dom_sf"/>
</dbReference>
<evidence type="ECO:0000313" key="3">
    <source>
        <dbReference type="EMBL" id="BAY59855.1"/>
    </source>
</evidence>
<protein>
    <recommendedName>
        <fullName evidence="2">Glycoside hydrolase family 19 catalytic domain-containing protein</fullName>
    </recommendedName>
</protein>
<dbReference type="Pfam" id="PF00182">
    <property type="entry name" value="Glyco_hydro_19"/>
    <property type="match status" value="1"/>
</dbReference>
<proteinExistence type="predicted"/>
<evidence type="ECO:0000313" key="4">
    <source>
        <dbReference type="Proteomes" id="UP000217895"/>
    </source>
</evidence>
<organism evidence="3 4">
    <name type="scientific">Leptolyngbya boryana NIES-2135</name>
    <dbReference type="NCBI Taxonomy" id="1973484"/>
    <lineage>
        <taxon>Bacteria</taxon>
        <taxon>Bacillati</taxon>
        <taxon>Cyanobacteriota</taxon>
        <taxon>Cyanophyceae</taxon>
        <taxon>Leptolyngbyales</taxon>
        <taxon>Leptolyngbyaceae</taxon>
        <taxon>Leptolyngbya group</taxon>
        <taxon>Leptolyngbya</taxon>
    </lineage>
</organism>
<evidence type="ECO:0000259" key="2">
    <source>
        <dbReference type="Pfam" id="PF00182"/>
    </source>
</evidence>
<geneLocation type="plasmid" evidence="3">
    <name>plasmid2</name>
</geneLocation>
<dbReference type="Gene3D" id="3.90.1720.10">
    <property type="entry name" value="endopeptidase domain like (from Nostoc punctiforme)"/>
    <property type="match status" value="1"/>
</dbReference>
<dbReference type="EMBL" id="AP018205">
    <property type="protein sequence ID" value="BAY59855.1"/>
    <property type="molecule type" value="Genomic_DNA"/>
</dbReference>
<reference evidence="3 4" key="1">
    <citation type="submission" date="2017-06" db="EMBL/GenBank/DDBJ databases">
        <title>Genome sequencing of cyanobaciteial culture collection at National Institute for Environmental Studies (NIES).</title>
        <authorList>
            <person name="Hirose Y."/>
            <person name="Shimura Y."/>
            <person name="Fujisawa T."/>
            <person name="Nakamura Y."/>
            <person name="Kawachi M."/>
        </authorList>
    </citation>
    <scope>NUCLEOTIDE SEQUENCE [LARGE SCALE GENOMIC DNA]</scope>
    <source>
        <strain evidence="3 4">NIES-2135</strain>
        <plasmid evidence="4">Plasmid Plasmid2 dna</plasmid>
    </source>
</reference>
<feature type="domain" description="Glycoside hydrolase family 19 catalytic" evidence="2">
    <location>
        <begin position="560"/>
        <end position="599"/>
    </location>
</feature>